<dbReference type="KEGG" id="pasa:BAOM_1175"/>
<reference evidence="5 6" key="1">
    <citation type="submission" date="2018-01" db="EMBL/GenBank/DDBJ databases">
        <title>Bacillus asahii Genome sequencing and assembly.</title>
        <authorList>
            <person name="Jiang H."/>
            <person name="Feng Y."/>
            <person name="Zhao F."/>
            <person name="Lin X."/>
        </authorList>
    </citation>
    <scope>NUCLEOTIDE SEQUENCE [LARGE SCALE GENOMIC DNA]</scope>
    <source>
        <strain evidence="5 6">OM18</strain>
    </source>
</reference>
<dbReference type="PANTHER" id="PTHR22550:SF5">
    <property type="entry name" value="LEUCINE ZIPPER PROTEIN 4"/>
    <property type="match status" value="1"/>
</dbReference>
<dbReference type="InterPro" id="IPR050768">
    <property type="entry name" value="UPF0353/GerABKA_families"/>
</dbReference>
<dbReference type="PANTHER" id="PTHR22550">
    <property type="entry name" value="SPORE GERMINATION PROTEIN"/>
    <property type="match status" value="1"/>
</dbReference>
<dbReference type="GO" id="GO:0009847">
    <property type="term" value="P:spore germination"/>
    <property type="evidence" value="ECO:0007669"/>
    <property type="project" value="UniProtKB-UniRule"/>
</dbReference>
<protein>
    <submittedName>
        <fullName evidence="5">Spore germination protein XA</fullName>
    </submittedName>
</protein>
<evidence type="ECO:0000256" key="2">
    <source>
        <dbReference type="ARBA" id="ARBA00005278"/>
    </source>
</evidence>
<evidence type="ECO:0000256" key="3">
    <source>
        <dbReference type="ARBA" id="ARBA00023136"/>
    </source>
</evidence>
<comment type="subcellular location">
    <subcellularLocation>
        <location evidence="4">Cell membrane</location>
    </subcellularLocation>
    <subcellularLocation>
        <location evidence="1">Membrane</location>
        <topology evidence="1">Multi-pass membrane protein</topology>
    </subcellularLocation>
</comment>
<dbReference type="Proteomes" id="UP000283095">
    <property type="component" value="Chromosome"/>
</dbReference>
<accession>A0A3T0KN08</accession>
<dbReference type="InterPro" id="IPR004995">
    <property type="entry name" value="Spore_Ger"/>
</dbReference>
<sequence>MYKIKKKQPLKLKEIKKKETEKTKETKKTNSSNFSITEEELRKTFEQTEDVFLNPNTYRPTAPIKITLIGCEGMVDSTLLNALVFERLNLFFDKHPTENLTKDMICESLYLPQLMEVKDKEMMFADIYSGRLLIFFHEYQFLYSINIAKRPQRNPEETATEVTVKGPRDNFIEDASVNIALIRKRLRTNSLHIKNFEVGKRTLTRVSVLYMDEIANMDMVASLIKEIKAIDVDGIYSGNQLMELIEKTSPFVPRHHYTGRPDFAVQCLLKGRIIIIIDGVAYANITPINILFLLKTSEDVEYANAFTSFERLIRLTGILMATLLPGFWVAITTFHQDQLPLILLATVVEARRGLPLPTALEAIIMLLLFELFKEAGMRMPSAIGTTLSVLGGLIIGDAAIRSGLTSPAMLVVIAGSSIATFTLVNQSLIGVISLFRLGCILLSSFFGLFGFLYALHFYITFIANIRILGTPFLDITANLNIKTIFKGLLRIPSKLDTTRARTFFSKDSTKQRNDGQQ</sequence>
<dbReference type="AlphaFoldDB" id="A0A3T0KN08"/>
<evidence type="ECO:0000313" key="6">
    <source>
        <dbReference type="Proteomes" id="UP000283095"/>
    </source>
</evidence>
<dbReference type="RefSeq" id="WP_127759407.1">
    <property type="nucleotide sequence ID" value="NZ_CP026095.1"/>
</dbReference>
<comment type="similarity">
    <text evidence="2 4">Belongs to the GerABKA family.</text>
</comment>
<dbReference type="GO" id="GO:0005886">
    <property type="term" value="C:plasma membrane"/>
    <property type="evidence" value="ECO:0007669"/>
    <property type="project" value="UniProtKB-SubCell"/>
</dbReference>
<dbReference type="OrthoDB" id="9772630at2"/>
<dbReference type="EMBL" id="CP026095">
    <property type="protein sequence ID" value="AZV41786.1"/>
    <property type="molecule type" value="Genomic_DNA"/>
</dbReference>
<gene>
    <name evidence="5" type="ORF">BAOM_1175</name>
</gene>
<dbReference type="PIRSF" id="PIRSF005690">
    <property type="entry name" value="GerBA"/>
    <property type="match status" value="1"/>
</dbReference>
<evidence type="ECO:0000256" key="1">
    <source>
        <dbReference type="ARBA" id="ARBA00004141"/>
    </source>
</evidence>
<organism evidence="5 6">
    <name type="scientific">Peribacillus asahii</name>
    <dbReference type="NCBI Taxonomy" id="228899"/>
    <lineage>
        <taxon>Bacteria</taxon>
        <taxon>Bacillati</taxon>
        <taxon>Bacillota</taxon>
        <taxon>Bacilli</taxon>
        <taxon>Bacillales</taxon>
        <taxon>Bacillaceae</taxon>
        <taxon>Peribacillus</taxon>
    </lineage>
</organism>
<keyword evidence="3 4" id="KW-0472">Membrane</keyword>
<evidence type="ECO:0000256" key="4">
    <source>
        <dbReference type="PIRNR" id="PIRNR005690"/>
    </source>
</evidence>
<proteinExistence type="inferred from homology"/>
<evidence type="ECO:0000313" key="5">
    <source>
        <dbReference type="EMBL" id="AZV41786.1"/>
    </source>
</evidence>
<dbReference type="Pfam" id="PF03323">
    <property type="entry name" value="GerA"/>
    <property type="match status" value="1"/>
</dbReference>
<name>A0A3T0KN08_9BACI</name>